<accession>A0A1T4MEW2</accession>
<dbReference type="InterPro" id="IPR001667">
    <property type="entry name" value="DDH_dom"/>
</dbReference>
<evidence type="ECO:0000259" key="2">
    <source>
        <dbReference type="Pfam" id="PF02272"/>
    </source>
</evidence>
<dbReference type="GO" id="GO:0003676">
    <property type="term" value="F:nucleic acid binding"/>
    <property type="evidence" value="ECO:0007669"/>
    <property type="project" value="InterPro"/>
</dbReference>
<dbReference type="EMBL" id="FUXA01000007">
    <property type="protein sequence ID" value="SJZ65415.1"/>
    <property type="molecule type" value="Genomic_DNA"/>
</dbReference>
<evidence type="ECO:0000313" key="3">
    <source>
        <dbReference type="EMBL" id="SJZ65415.1"/>
    </source>
</evidence>
<dbReference type="Proteomes" id="UP000189857">
    <property type="component" value="Unassembled WGS sequence"/>
</dbReference>
<dbReference type="Gene3D" id="3.90.1640.10">
    <property type="entry name" value="inorganic pyrophosphatase (n-terminal core)"/>
    <property type="match status" value="1"/>
</dbReference>
<organism evidence="3 4">
    <name type="scientific">Eubacterium ruminantium</name>
    <dbReference type="NCBI Taxonomy" id="42322"/>
    <lineage>
        <taxon>Bacteria</taxon>
        <taxon>Bacillati</taxon>
        <taxon>Bacillota</taxon>
        <taxon>Clostridia</taxon>
        <taxon>Eubacteriales</taxon>
        <taxon>Eubacteriaceae</taxon>
        <taxon>Eubacterium</taxon>
    </lineage>
</organism>
<gene>
    <name evidence="3" type="ORF">SAMN02745110_01188</name>
</gene>
<dbReference type="AlphaFoldDB" id="A0A1T4MEW2"/>
<dbReference type="InterPro" id="IPR038763">
    <property type="entry name" value="DHH_sf"/>
</dbReference>
<protein>
    <submittedName>
        <fullName evidence="3">Phosphoesterase RecJ domain-containing protein</fullName>
    </submittedName>
</protein>
<dbReference type="OrthoDB" id="9803668at2"/>
<keyword evidence="4" id="KW-1185">Reference proteome</keyword>
<dbReference type="SUPFAM" id="SSF64182">
    <property type="entry name" value="DHH phosphoesterases"/>
    <property type="match status" value="1"/>
</dbReference>
<dbReference type="InterPro" id="IPR051319">
    <property type="entry name" value="Oligoribo/pAp-PDE_c-di-AMP_PDE"/>
</dbReference>
<dbReference type="PANTHER" id="PTHR47618">
    <property type="entry name" value="BIFUNCTIONAL OLIGORIBONUCLEASE AND PAP PHOSPHATASE NRNA"/>
    <property type="match status" value="1"/>
</dbReference>
<feature type="domain" description="DHHA1" evidence="2">
    <location>
        <begin position="233"/>
        <end position="315"/>
    </location>
</feature>
<proteinExistence type="predicted"/>
<dbReference type="Gene3D" id="3.10.310.30">
    <property type="match status" value="1"/>
</dbReference>
<dbReference type="Pfam" id="PF01368">
    <property type="entry name" value="DHH"/>
    <property type="match status" value="1"/>
</dbReference>
<dbReference type="RefSeq" id="WP_078787034.1">
    <property type="nucleotide sequence ID" value="NZ_FMTO01000006.1"/>
</dbReference>
<evidence type="ECO:0000259" key="1">
    <source>
        <dbReference type="Pfam" id="PF01368"/>
    </source>
</evidence>
<dbReference type="PANTHER" id="PTHR47618:SF1">
    <property type="entry name" value="BIFUNCTIONAL OLIGORIBONUCLEASE AND PAP PHOSPHATASE NRNA"/>
    <property type="match status" value="1"/>
</dbReference>
<dbReference type="Pfam" id="PF02272">
    <property type="entry name" value="DHHA1"/>
    <property type="match status" value="1"/>
</dbReference>
<feature type="domain" description="DDH" evidence="1">
    <location>
        <begin position="22"/>
        <end position="160"/>
    </location>
</feature>
<evidence type="ECO:0000313" key="4">
    <source>
        <dbReference type="Proteomes" id="UP000189857"/>
    </source>
</evidence>
<name>A0A1T4MEW2_9FIRM</name>
<dbReference type="InterPro" id="IPR003156">
    <property type="entry name" value="DHHA1_dom"/>
</dbReference>
<sequence length="323" mass="35407">MITDIRDKGKKLHKLISAAASIAIIGHTKPDGDCIGSILGLYNYINTNYKDKKIDAFAEAFPSSFKILSGARKVKHEPLDTCYDLAISVDAADTDRHGKFAPVFRNAITTFTIDHHVSNTGFGDICCIDGGSSSACEVICELIDLEKLTPEIAECLYLGIVHDTGVFKYSSTSRRTMELAGILIENGARPNIVIDETFYKKSYKQNLLMARTVLESELHAGGKIISGYISKQIFKQFKATSMDTEGIVEQLRLTDGVEVAIFIYQVARKSYKFSLRSKNYVDVSVIATEFGGGGHVHAAGFEIEGNVDDILGKVITMVEGQLK</sequence>
<reference evidence="3 4" key="1">
    <citation type="submission" date="2017-02" db="EMBL/GenBank/DDBJ databases">
        <authorList>
            <person name="Peterson S.W."/>
        </authorList>
    </citation>
    <scope>NUCLEOTIDE SEQUENCE [LARGE SCALE GENOMIC DNA]</scope>
    <source>
        <strain evidence="3 4">ATCC 17233</strain>
    </source>
</reference>